<evidence type="ECO:0000256" key="1">
    <source>
        <dbReference type="ARBA" id="ARBA00007274"/>
    </source>
</evidence>
<reference evidence="8 9" key="1">
    <citation type="submission" date="2019-08" db="EMBL/GenBank/DDBJ databases">
        <title>Genome sequence of Gelidibacter salicanalis IC162T.</title>
        <authorList>
            <person name="Bowman J.P."/>
        </authorList>
    </citation>
    <scope>NUCLEOTIDE SEQUENCE [LARGE SCALE GENOMIC DNA]</scope>
    <source>
        <strain evidence="8 9">IC162</strain>
    </source>
</reference>
<comment type="similarity">
    <text evidence="1">Belongs to the transferase hexapeptide repeat family.</text>
</comment>
<keyword evidence="3" id="KW-0677">Repeat</keyword>
<evidence type="ECO:0000313" key="8">
    <source>
        <dbReference type="EMBL" id="TXE07917.1"/>
    </source>
</evidence>
<feature type="binding site" evidence="6">
    <location>
        <position position="80"/>
    </location>
    <ligand>
        <name>substrate</name>
    </ligand>
</feature>
<dbReference type="Pfam" id="PF00132">
    <property type="entry name" value="Hexapep"/>
    <property type="match status" value="1"/>
</dbReference>
<evidence type="ECO:0000256" key="4">
    <source>
        <dbReference type="ARBA" id="ARBA00023315"/>
    </source>
</evidence>
<accession>A0A5C7AI01</accession>
<dbReference type="PANTHER" id="PTHR43300:SF7">
    <property type="entry name" value="UDP-N-ACETYLBACILLOSAMINE N-ACETYLTRANSFERASE"/>
    <property type="match status" value="1"/>
</dbReference>
<feature type="binding site" evidence="6">
    <location>
        <begin position="19"/>
        <end position="21"/>
    </location>
    <ligand>
        <name>substrate</name>
    </ligand>
</feature>
<dbReference type="PANTHER" id="PTHR43300">
    <property type="entry name" value="ACETYLTRANSFERASE"/>
    <property type="match status" value="1"/>
</dbReference>
<feature type="domain" description="PglD N-terminal" evidence="7">
    <location>
        <begin position="13"/>
        <end position="91"/>
    </location>
</feature>
<dbReference type="InterPro" id="IPR020019">
    <property type="entry name" value="AcTrfase_PglD-like"/>
</dbReference>
<dbReference type="Pfam" id="PF17836">
    <property type="entry name" value="PglD_N"/>
    <property type="match status" value="1"/>
</dbReference>
<evidence type="ECO:0000256" key="6">
    <source>
        <dbReference type="PIRSR" id="PIRSR620019-2"/>
    </source>
</evidence>
<dbReference type="NCBIfam" id="TIGR03570">
    <property type="entry name" value="NeuD_NnaD"/>
    <property type="match status" value="1"/>
</dbReference>
<evidence type="ECO:0000256" key="2">
    <source>
        <dbReference type="ARBA" id="ARBA00022679"/>
    </source>
</evidence>
<dbReference type="EMBL" id="VORX01000004">
    <property type="protein sequence ID" value="TXE07917.1"/>
    <property type="molecule type" value="Genomic_DNA"/>
</dbReference>
<dbReference type="InterPro" id="IPR018357">
    <property type="entry name" value="Hexapep_transf_CS"/>
</dbReference>
<dbReference type="AlphaFoldDB" id="A0A5C7AI01"/>
<dbReference type="Gene3D" id="2.160.10.10">
    <property type="entry name" value="Hexapeptide repeat proteins"/>
    <property type="match status" value="1"/>
</dbReference>
<dbReference type="Gene3D" id="3.40.50.20">
    <property type="match status" value="1"/>
</dbReference>
<feature type="site" description="Increases basicity of active site His" evidence="5">
    <location>
        <position position="150"/>
    </location>
</feature>
<evidence type="ECO:0000256" key="3">
    <source>
        <dbReference type="ARBA" id="ARBA00022737"/>
    </source>
</evidence>
<dbReference type="GO" id="GO:0016746">
    <property type="term" value="F:acyltransferase activity"/>
    <property type="evidence" value="ECO:0007669"/>
    <property type="project" value="UniProtKB-KW"/>
</dbReference>
<gene>
    <name evidence="8" type="ORF">ES711_10845</name>
</gene>
<evidence type="ECO:0000313" key="9">
    <source>
        <dbReference type="Proteomes" id="UP000321734"/>
    </source>
</evidence>
<organism evidence="8 9">
    <name type="scientific">Gelidibacter salicanalis</name>
    <dbReference type="NCBI Taxonomy" id="291193"/>
    <lineage>
        <taxon>Bacteria</taxon>
        <taxon>Pseudomonadati</taxon>
        <taxon>Bacteroidota</taxon>
        <taxon>Flavobacteriia</taxon>
        <taxon>Flavobacteriales</taxon>
        <taxon>Flavobacteriaceae</taxon>
        <taxon>Gelidibacter</taxon>
    </lineage>
</organism>
<name>A0A5C7AI01_9FLAO</name>
<dbReference type="OrthoDB" id="9794407at2"/>
<keyword evidence="2 8" id="KW-0808">Transferase</keyword>
<feature type="active site" description="Proton acceptor" evidence="5">
    <location>
        <position position="149"/>
    </location>
</feature>
<dbReference type="PROSITE" id="PS00101">
    <property type="entry name" value="HEXAPEP_TRANSFERASES"/>
    <property type="match status" value="1"/>
</dbReference>
<protein>
    <submittedName>
        <fullName evidence="8">Acetyltransferase</fullName>
    </submittedName>
</protein>
<dbReference type="CDD" id="cd03360">
    <property type="entry name" value="LbH_AT_putative"/>
    <property type="match status" value="1"/>
</dbReference>
<dbReference type="InterPro" id="IPR050179">
    <property type="entry name" value="Trans_hexapeptide_repeat"/>
</dbReference>
<evidence type="ECO:0000259" key="7">
    <source>
        <dbReference type="Pfam" id="PF17836"/>
    </source>
</evidence>
<dbReference type="InterPro" id="IPR041561">
    <property type="entry name" value="PglD_N"/>
</dbReference>
<sequence>MRKQEIIMKKEEIVIFGASEHAKYTIDILEKQNLYKILGIIDIKLQKGTTYAGYKVLCNFDDFPQFVEEFNVKKGIIAIGDNFTRYKKAESIKTLVPDFSFATAIHPNAVIGKNVVIGQGVLIMAGVIISNDSTVGDHCFIASRSLLSHDSIMSDCSSLSPGVTMGGNNSLGTCSIIGMGAIILQRIRIGNHSVIGSGALVLKDIPDNTVAYGAPAKVIKTRENTDKYL</sequence>
<proteinExistence type="inferred from homology"/>
<dbReference type="InterPro" id="IPR011004">
    <property type="entry name" value="Trimer_LpxA-like_sf"/>
</dbReference>
<comment type="caution">
    <text evidence="8">The sequence shown here is derived from an EMBL/GenBank/DDBJ whole genome shotgun (WGS) entry which is preliminary data.</text>
</comment>
<dbReference type="RefSeq" id="WP_146893314.1">
    <property type="nucleotide sequence ID" value="NZ_VORX01000004.1"/>
</dbReference>
<dbReference type="Proteomes" id="UP000321734">
    <property type="component" value="Unassembled WGS sequence"/>
</dbReference>
<dbReference type="SUPFAM" id="SSF51161">
    <property type="entry name" value="Trimeric LpxA-like enzymes"/>
    <property type="match status" value="1"/>
</dbReference>
<evidence type="ECO:0000256" key="5">
    <source>
        <dbReference type="PIRSR" id="PIRSR620019-1"/>
    </source>
</evidence>
<keyword evidence="9" id="KW-1185">Reference proteome</keyword>
<dbReference type="InterPro" id="IPR001451">
    <property type="entry name" value="Hexapep"/>
</dbReference>
<keyword evidence="4" id="KW-0012">Acyltransferase</keyword>